<feature type="signal peptide" evidence="1">
    <location>
        <begin position="1"/>
        <end position="19"/>
    </location>
</feature>
<keyword evidence="1" id="KW-0732">Signal</keyword>
<name>A0A1H4AZ13_BIZPA</name>
<dbReference type="STRING" id="283786.SAMN04487990_11278"/>
<gene>
    <name evidence="3" type="ORF">SAMN04487990_11278</name>
</gene>
<protein>
    <submittedName>
        <fullName evidence="3">Outer membrane protein beta-barrel domain-containing protein</fullName>
    </submittedName>
</protein>
<feature type="domain" description="Outer membrane protein beta-barrel" evidence="2">
    <location>
        <begin position="23"/>
        <end position="209"/>
    </location>
</feature>
<evidence type="ECO:0000313" key="3">
    <source>
        <dbReference type="EMBL" id="SEA41054.1"/>
    </source>
</evidence>
<evidence type="ECO:0000256" key="1">
    <source>
        <dbReference type="SAM" id="SignalP"/>
    </source>
</evidence>
<dbReference type="Pfam" id="PF13568">
    <property type="entry name" value="OMP_b-brl_2"/>
    <property type="match status" value="1"/>
</dbReference>
<evidence type="ECO:0000259" key="2">
    <source>
        <dbReference type="Pfam" id="PF13568"/>
    </source>
</evidence>
<dbReference type="Proteomes" id="UP000198846">
    <property type="component" value="Unassembled WGS sequence"/>
</dbReference>
<dbReference type="AlphaFoldDB" id="A0A1H4AZ13"/>
<evidence type="ECO:0000313" key="4">
    <source>
        <dbReference type="Proteomes" id="UP000198846"/>
    </source>
</evidence>
<keyword evidence="4" id="KW-1185">Reference proteome</keyword>
<dbReference type="InterPro" id="IPR025665">
    <property type="entry name" value="Beta-barrel_OMP_2"/>
</dbReference>
<sequence>MKHLYSLALVFFIGLQAYAQEEAFLKKQPLDSLYKEDQFYVGVTYNLLGNQPSGVTQSGFSSGFHFGFIKDMPINTKRNIAIGAGLGVSINSFNQNLFISENPRGLSFSLLNRDDTRYTKNRFSNYMLELPLEFRWRTSTAEDYKFWRIYTGVKFGYVFTNQIKYKGEPEGFKINNANVFESFQYGLTMSAGYNTWNFYVYYGLTPIFNSSATLYSESIDLNAIKIGLLFYIL</sequence>
<accession>A0A1H4AZ13</accession>
<reference evidence="3 4" key="1">
    <citation type="submission" date="2016-10" db="EMBL/GenBank/DDBJ databases">
        <authorList>
            <person name="de Groot N.N."/>
        </authorList>
    </citation>
    <scope>NUCLEOTIDE SEQUENCE [LARGE SCALE GENOMIC DNA]</scope>
    <source>
        <strain evidence="3 4">DSM 23842</strain>
    </source>
</reference>
<proteinExistence type="predicted"/>
<dbReference type="EMBL" id="FNQK01000012">
    <property type="protein sequence ID" value="SEA41054.1"/>
    <property type="molecule type" value="Genomic_DNA"/>
</dbReference>
<organism evidence="3 4">
    <name type="scientific">Bizionia paragorgiae</name>
    <dbReference type="NCBI Taxonomy" id="283786"/>
    <lineage>
        <taxon>Bacteria</taxon>
        <taxon>Pseudomonadati</taxon>
        <taxon>Bacteroidota</taxon>
        <taxon>Flavobacteriia</taxon>
        <taxon>Flavobacteriales</taxon>
        <taxon>Flavobacteriaceae</taxon>
        <taxon>Bizionia</taxon>
    </lineage>
</organism>
<feature type="chain" id="PRO_5011507735" evidence="1">
    <location>
        <begin position="20"/>
        <end position="233"/>
    </location>
</feature>
<dbReference type="RefSeq" id="WP_092134767.1">
    <property type="nucleotide sequence ID" value="NZ_FNQK01000012.1"/>
</dbReference>
<dbReference type="OrthoDB" id="959017at2"/>